<gene>
    <name evidence="1" type="ORF">Drose_04450</name>
</gene>
<reference evidence="1" key="1">
    <citation type="submission" date="2021-04" db="EMBL/GenBank/DDBJ databases">
        <title>Biosynthetic gene clusters of Dactylosporangioum roseum.</title>
        <authorList>
            <person name="Hartkoorn R.C."/>
            <person name="Beaudoing E."/>
            <person name="Hot D."/>
            <person name="Moureu S."/>
        </authorList>
    </citation>
    <scope>NUCLEOTIDE SEQUENCE</scope>
    <source>
        <strain evidence="1">NRRL B-16295</strain>
    </source>
</reference>
<organism evidence="1 2">
    <name type="scientific">Dactylosporangium roseum</name>
    <dbReference type="NCBI Taxonomy" id="47989"/>
    <lineage>
        <taxon>Bacteria</taxon>
        <taxon>Bacillati</taxon>
        <taxon>Actinomycetota</taxon>
        <taxon>Actinomycetes</taxon>
        <taxon>Micromonosporales</taxon>
        <taxon>Micromonosporaceae</taxon>
        <taxon>Dactylosporangium</taxon>
    </lineage>
</organism>
<keyword evidence="2" id="KW-1185">Reference proteome</keyword>
<name>A0ABY5Z653_9ACTN</name>
<proteinExistence type="predicted"/>
<sequence>MPADLIPEPPERTIVAWWDHDGDLRAVAYRTDAYVEAGDEERRWYITDDDGSTDGDWMTWPELLAEMRGWRGPSELVSNGRLEVNRVG</sequence>
<accession>A0ABY5Z653</accession>
<dbReference type="Proteomes" id="UP001058271">
    <property type="component" value="Chromosome"/>
</dbReference>
<dbReference type="RefSeq" id="WP_260726897.1">
    <property type="nucleotide sequence ID" value="NZ_BAAABS010000070.1"/>
</dbReference>
<evidence type="ECO:0000313" key="1">
    <source>
        <dbReference type="EMBL" id="UWZ37540.1"/>
    </source>
</evidence>
<protein>
    <submittedName>
        <fullName evidence="1">Uncharacterized protein</fullName>
    </submittedName>
</protein>
<evidence type="ECO:0000313" key="2">
    <source>
        <dbReference type="Proteomes" id="UP001058271"/>
    </source>
</evidence>
<dbReference type="EMBL" id="CP073721">
    <property type="protein sequence ID" value="UWZ37540.1"/>
    <property type="molecule type" value="Genomic_DNA"/>
</dbReference>